<reference evidence="2 3" key="1">
    <citation type="submission" date="2019-07" db="EMBL/GenBank/DDBJ databases">
        <authorList>
            <person name="Kim J."/>
        </authorList>
    </citation>
    <scope>NUCLEOTIDE SEQUENCE [LARGE SCALE GENOMIC DNA]</scope>
    <source>
        <strain evidence="2 3">JC52</strain>
    </source>
</reference>
<evidence type="ECO:0000313" key="2">
    <source>
        <dbReference type="EMBL" id="TVY06883.1"/>
    </source>
</evidence>
<sequence>MVTGKIAVVAGATGLIGSELVRMLESDPAYARVIVLVRRKVDWGVQSRVETVVVDFDRLEEALEAVPVGGAHVFCALGTTIRKAGSQEAFRQVDYAYPLALGRAAAKAGAEQFLIVSAMGANAESGIFYNRVKGEVEEGLRQLGLRGLHLFRPSLLLGERQEFRLGERIGAVVSRGLAFLLVGGWRKYRPIAAAKVAKAMLQTAAAGREGDFVYESDVIEQTAGGSV</sequence>
<accession>A0A559K416</accession>
<feature type="domain" description="NAD(P)-binding" evidence="1">
    <location>
        <begin position="11"/>
        <end position="125"/>
    </location>
</feature>
<dbReference type="PANTHER" id="PTHR14097">
    <property type="entry name" value="OXIDOREDUCTASE HTATIP2"/>
    <property type="match status" value="1"/>
</dbReference>
<name>A0A559K416_9BACL</name>
<dbReference type="SUPFAM" id="SSF51735">
    <property type="entry name" value="NAD(P)-binding Rossmann-fold domains"/>
    <property type="match status" value="1"/>
</dbReference>
<dbReference type="AlphaFoldDB" id="A0A559K416"/>
<dbReference type="Proteomes" id="UP000317036">
    <property type="component" value="Unassembled WGS sequence"/>
</dbReference>
<organism evidence="2 3">
    <name type="scientific">Paenibacillus cremeus</name>
    <dbReference type="NCBI Taxonomy" id="2163881"/>
    <lineage>
        <taxon>Bacteria</taxon>
        <taxon>Bacillati</taxon>
        <taxon>Bacillota</taxon>
        <taxon>Bacilli</taxon>
        <taxon>Bacillales</taxon>
        <taxon>Paenibacillaceae</taxon>
        <taxon>Paenibacillus</taxon>
    </lineage>
</organism>
<dbReference type="PANTHER" id="PTHR14097:SF7">
    <property type="entry name" value="OXIDOREDUCTASE HTATIP2"/>
    <property type="match status" value="1"/>
</dbReference>
<evidence type="ECO:0000259" key="1">
    <source>
        <dbReference type="Pfam" id="PF13460"/>
    </source>
</evidence>
<proteinExistence type="predicted"/>
<gene>
    <name evidence="2" type="ORF">FPZ49_27025</name>
</gene>
<dbReference type="InterPro" id="IPR016040">
    <property type="entry name" value="NAD(P)-bd_dom"/>
</dbReference>
<comment type="caution">
    <text evidence="2">The sequence shown here is derived from an EMBL/GenBank/DDBJ whole genome shotgun (WGS) entry which is preliminary data.</text>
</comment>
<dbReference type="OrthoDB" id="9798632at2"/>
<dbReference type="InterPro" id="IPR036291">
    <property type="entry name" value="NAD(P)-bd_dom_sf"/>
</dbReference>
<dbReference type="Gene3D" id="3.40.50.720">
    <property type="entry name" value="NAD(P)-binding Rossmann-like Domain"/>
    <property type="match status" value="1"/>
</dbReference>
<keyword evidence="3" id="KW-1185">Reference proteome</keyword>
<evidence type="ECO:0000313" key="3">
    <source>
        <dbReference type="Proteomes" id="UP000317036"/>
    </source>
</evidence>
<protein>
    <submittedName>
        <fullName evidence="2">NAD-dependent epimerase/dehydratase family protein</fullName>
    </submittedName>
</protein>
<dbReference type="EMBL" id="VNJI01000047">
    <property type="protein sequence ID" value="TVY06883.1"/>
    <property type="molecule type" value="Genomic_DNA"/>
</dbReference>
<dbReference type="Pfam" id="PF13460">
    <property type="entry name" value="NAD_binding_10"/>
    <property type="match status" value="1"/>
</dbReference>